<protein>
    <submittedName>
        <fullName evidence="1">Uncharacterized protein</fullName>
    </submittedName>
</protein>
<evidence type="ECO:0000313" key="1">
    <source>
        <dbReference type="EMBL" id="KZX16717.1"/>
    </source>
</evidence>
<organism evidence="1 2">
    <name type="scientific">Methanobrevibacter cuticularis</name>
    <dbReference type="NCBI Taxonomy" id="47311"/>
    <lineage>
        <taxon>Archaea</taxon>
        <taxon>Methanobacteriati</taxon>
        <taxon>Methanobacteriota</taxon>
        <taxon>Methanomada group</taxon>
        <taxon>Methanobacteria</taxon>
        <taxon>Methanobacteriales</taxon>
        <taxon>Methanobacteriaceae</taxon>
        <taxon>Methanobrevibacter</taxon>
    </lineage>
</organism>
<proteinExistence type="predicted"/>
<dbReference type="Proteomes" id="UP000077275">
    <property type="component" value="Unassembled WGS sequence"/>
</dbReference>
<dbReference type="AlphaFoldDB" id="A0A166CTL5"/>
<keyword evidence="2" id="KW-1185">Reference proteome</keyword>
<dbReference type="EMBL" id="LWMW01000087">
    <property type="protein sequence ID" value="KZX16717.1"/>
    <property type="molecule type" value="Genomic_DNA"/>
</dbReference>
<comment type="caution">
    <text evidence="1">The sequence shown here is derived from an EMBL/GenBank/DDBJ whole genome shotgun (WGS) entry which is preliminary data.</text>
</comment>
<reference evidence="1 2" key="1">
    <citation type="submission" date="2016-04" db="EMBL/GenBank/DDBJ databases">
        <title>Genome sequence of Methanobrevibacter cuticularis DSM 11139.</title>
        <authorList>
            <person name="Poehlein A."/>
            <person name="Seedorf H."/>
            <person name="Daniel R."/>
        </authorList>
    </citation>
    <scope>NUCLEOTIDE SEQUENCE [LARGE SCALE GENOMIC DNA]</scope>
    <source>
        <strain evidence="1 2">DSM 11139</strain>
    </source>
</reference>
<accession>A0A166CTL5</accession>
<name>A0A166CTL5_9EURY</name>
<gene>
    <name evidence="1" type="ORF">MBCUT_05810</name>
</gene>
<evidence type="ECO:0000313" key="2">
    <source>
        <dbReference type="Proteomes" id="UP000077275"/>
    </source>
</evidence>
<sequence length="49" mass="5533">MGSQGFEPQSWDFSCLSTPIDHHTVRLRVFSSKTTGVPDDARLHYNPTI</sequence>